<dbReference type="Proteomes" id="UP000230233">
    <property type="component" value="Chromosome V"/>
</dbReference>
<feature type="signal peptide" evidence="1">
    <location>
        <begin position="1"/>
        <end position="20"/>
    </location>
</feature>
<feature type="domain" description="T20D4.11-like" evidence="2">
    <location>
        <begin position="33"/>
        <end position="196"/>
    </location>
</feature>
<name>A0A2G5T7A4_9PELO</name>
<protein>
    <recommendedName>
        <fullName evidence="2">T20D4.11-like domain-containing protein</fullName>
    </recommendedName>
</protein>
<sequence length="202" mass="22762">MPSLLKLIVIGTILVGVAHGASLATADAKKTDCTLTDGFQALSCTVRLADVLNKVDNLDLRDKNDIREFRNACDALDSCSSKLTCGEFQDAHTKQVVSSFGKYCDALVYVNTEFPECREKLDINSECFKNWNPLQNSIDEEKDEKKREELKKNACKNYFGKDQCLKKLITETCSENEWQRFHDNLIPFGNALLSCDFENAQT</sequence>
<dbReference type="PANTHER" id="PTHR21453:SF28">
    <property type="entry name" value="DUF19 DOMAIN-CONTAINING PROTEIN-RELATED"/>
    <property type="match status" value="1"/>
</dbReference>
<gene>
    <name evidence="3" type="primary">Cnig_chr_V.g16836</name>
    <name evidence="3" type="ORF">B9Z55_016836</name>
</gene>
<evidence type="ECO:0000256" key="1">
    <source>
        <dbReference type="SAM" id="SignalP"/>
    </source>
</evidence>
<feature type="chain" id="PRO_5013620010" description="T20D4.11-like domain-containing protein" evidence="1">
    <location>
        <begin position="21"/>
        <end position="202"/>
    </location>
</feature>
<evidence type="ECO:0000259" key="2">
    <source>
        <dbReference type="Pfam" id="PF01579"/>
    </source>
</evidence>
<evidence type="ECO:0000313" key="4">
    <source>
        <dbReference type="Proteomes" id="UP000230233"/>
    </source>
</evidence>
<evidence type="ECO:0000313" key="3">
    <source>
        <dbReference type="EMBL" id="PIC22981.1"/>
    </source>
</evidence>
<dbReference type="EMBL" id="PDUG01000005">
    <property type="protein sequence ID" value="PIC22981.1"/>
    <property type="molecule type" value="Genomic_DNA"/>
</dbReference>
<organism evidence="3 4">
    <name type="scientific">Caenorhabditis nigoni</name>
    <dbReference type="NCBI Taxonomy" id="1611254"/>
    <lineage>
        <taxon>Eukaryota</taxon>
        <taxon>Metazoa</taxon>
        <taxon>Ecdysozoa</taxon>
        <taxon>Nematoda</taxon>
        <taxon>Chromadorea</taxon>
        <taxon>Rhabditida</taxon>
        <taxon>Rhabditina</taxon>
        <taxon>Rhabditomorpha</taxon>
        <taxon>Rhabditoidea</taxon>
        <taxon>Rhabditidae</taxon>
        <taxon>Peloderinae</taxon>
        <taxon>Caenorhabditis</taxon>
    </lineage>
</organism>
<accession>A0A2G5T7A4</accession>
<dbReference type="PANTHER" id="PTHR21453">
    <property type="entry name" value="DUF19 DOMAIN-CONTAINING PROTEIN-RELATED-RELATED"/>
    <property type="match status" value="1"/>
</dbReference>
<dbReference type="AlphaFoldDB" id="A0A2G5T7A4"/>
<dbReference type="InterPro" id="IPR016638">
    <property type="entry name" value="UPF0376"/>
</dbReference>
<comment type="caution">
    <text evidence="3">The sequence shown here is derived from an EMBL/GenBank/DDBJ whole genome shotgun (WGS) entry which is preliminary data.</text>
</comment>
<dbReference type="STRING" id="1611254.A0A2G5T7A4"/>
<keyword evidence="4" id="KW-1185">Reference proteome</keyword>
<reference evidence="4" key="1">
    <citation type="submission" date="2017-10" db="EMBL/GenBank/DDBJ databases">
        <title>Rapid genome shrinkage in a self-fertile nematode reveals novel sperm competition proteins.</title>
        <authorList>
            <person name="Yin D."/>
            <person name="Schwarz E.M."/>
            <person name="Thomas C.G."/>
            <person name="Felde R.L."/>
            <person name="Korf I.F."/>
            <person name="Cutter A.D."/>
            <person name="Schartner C.M."/>
            <person name="Ralston E.J."/>
            <person name="Meyer B.J."/>
            <person name="Haag E.S."/>
        </authorList>
    </citation>
    <scope>NUCLEOTIDE SEQUENCE [LARGE SCALE GENOMIC DNA]</scope>
    <source>
        <strain evidence="4">JU1422</strain>
    </source>
</reference>
<proteinExistence type="predicted"/>
<keyword evidence="1" id="KW-0732">Signal</keyword>
<dbReference type="InterPro" id="IPR002542">
    <property type="entry name" value="T20D4.11-like_dom"/>
</dbReference>
<dbReference type="OrthoDB" id="5804752at2759"/>
<dbReference type="PIRSF" id="PIRSF015697">
    <property type="entry name" value="UCP015697"/>
    <property type="match status" value="1"/>
</dbReference>
<dbReference type="Pfam" id="PF01579">
    <property type="entry name" value="DUF19"/>
    <property type="match status" value="1"/>
</dbReference>